<sequence length="299" mass="31826">MTRTIATDLARADLPAGVVDAVAAADAAASSAGVFIRGLDRMAELDAVCDLFDRIWRFDGGHAPVSSELLRAMSRAGGYVAGAFEGDELVGACVGFFSPPAEFGLHSHIAGVSPKTRGRSVGFAMKVHQRAWAMAQGLTKISWTYDPLVGRNAYFNLVKLGARPAEYLANFYGPMNDALNAGDDTDRLMVTWQLEDPLVAAACAGAPSIADLVAERAAGAQAMLARSDSGDPVRHDVDARTVLIAVPPDIERLRGDDPMSAGRWRLAVRDCLGGLLDQGARVRGFARSDYYIVDRGDQS</sequence>
<accession>A0ABV6QMA5</accession>
<keyword evidence="2" id="KW-0808">Transferase</keyword>
<dbReference type="RefSeq" id="WP_380048446.1">
    <property type="nucleotide sequence ID" value="NZ_JBHLTC010000018.1"/>
</dbReference>
<evidence type="ECO:0000313" key="2">
    <source>
        <dbReference type="EMBL" id="MFC0625733.1"/>
    </source>
</evidence>
<dbReference type="PROSITE" id="PS51186">
    <property type="entry name" value="GNAT"/>
    <property type="match status" value="1"/>
</dbReference>
<keyword evidence="3" id="KW-1185">Reference proteome</keyword>
<dbReference type="Proteomes" id="UP001589890">
    <property type="component" value="Unassembled WGS sequence"/>
</dbReference>
<protein>
    <submittedName>
        <fullName evidence="2">GNAT family N-acetyltransferase</fullName>
        <ecNumber evidence="2">2.3.1.-</ecNumber>
    </submittedName>
</protein>
<organism evidence="2 3">
    <name type="scientific">Kribbella deserti</name>
    <dbReference type="NCBI Taxonomy" id="1926257"/>
    <lineage>
        <taxon>Bacteria</taxon>
        <taxon>Bacillati</taxon>
        <taxon>Actinomycetota</taxon>
        <taxon>Actinomycetes</taxon>
        <taxon>Propionibacteriales</taxon>
        <taxon>Kribbellaceae</taxon>
        <taxon>Kribbella</taxon>
    </lineage>
</organism>
<evidence type="ECO:0000313" key="3">
    <source>
        <dbReference type="Proteomes" id="UP001589890"/>
    </source>
</evidence>
<dbReference type="Gene3D" id="3.40.630.30">
    <property type="match status" value="1"/>
</dbReference>
<dbReference type="PANTHER" id="PTHR41700:SF1">
    <property type="entry name" value="N-ACETYLTRANSFERASE DOMAIN-CONTAINING PROTEIN"/>
    <property type="match status" value="1"/>
</dbReference>
<comment type="caution">
    <text evidence="2">The sequence shown here is derived from an EMBL/GenBank/DDBJ whole genome shotgun (WGS) entry which is preliminary data.</text>
</comment>
<dbReference type="EC" id="2.3.1.-" evidence="2"/>
<dbReference type="GO" id="GO:0016746">
    <property type="term" value="F:acyltransferase activity"/>
    <property type="evidence" value="ECO:0007669"/>
    <property type="project" value="UniProtKB-KW"/>
</dbReference>
<proteinExistence type="predicted"/>
<dbReference type="Pfam" id="PF00583">
    <property type="entry name" value="Acetyltransf_1"/>
    <property type="match status" value="1"/>
</dbReference>
<dbReference type="InterPro" id="IPR000182">
    <property type="entry name" value="GNAT_dom"/>
</dbReference>
<evidence type="ECO:0000259" key="1">
    <source>
        <dbReference type="PROSITE" id="PS51186"/>
    </source>
</evidence>
<dbReference type="SUPFAM" id="SSF55729">
    <property type="entry name" value="Acyl-CoA N-acyltransferases (Nat)"/>
    <property type="match status" value="1"/>
</dbReference>
<gene>
    <name evidence="2" type="ORF">ACFFGN_16770</name>
</gene>
<name>A0ABV6QMA5_9ACTN</name>
<dbReference type="PANTHER" id="PTHR41700">
    <property type="entry name" value="GCN5-RELATED N-ACETYLTRANSFERASE"/>
    <property type="match status" value="1"/>
</dbReference>
<dbReference type="InterPro" id="IPR016181">
    <property type="entry name" value="Acyl_CoA_acyltransferase"/>
</dbReference>
<dbReference type="EMBL" id="JBHLTC010000018">
    <property type="protein sequence ID" value="MFC0625733.1"/>
    <property type="molecule type" value="Genomic_DNA"/>
</dbReference>
<feature type="domain" description="N-acetyltransferase" evidence="1">
    <location>
        <begin position="34"/>
        <end position="180"/>
    </location>
</feature>
<dbReference type="InterPro" id="IPR038764">
    <property type="entry name" value="GNAT_N_AcTrfase_prd"/>
</dbReference>
<keyword evidence="2" id="KW-0012">Acyltransferase</keyword>
<reference evidence="2 3" key="1">
    <citation type="submission" date="2024-09" db="EMBL/GenBank/DDBJ databases">
        <authorList>
            <person name="Sun Q."/>
            <person name="Mori K."/>
        </authorList>
    </citation>
    <scope>NUCLEOTIDE SEQUENCE [LARGE SCALE GENOMIC DNA]</scope>
    <source>
        <strain evidence="2 3">CGMCC 1.15906</strain>
    </source>
</reference>